<gene>
    <name evidence="2" type="ORF">LCGC14_0284440</name>
</gene>
<reference evidence="2" key="1">
    <citation type="journal article" date="2015" name="Nature">
        <title>Complex archaea that bridge the gap between prokaryotes and eukaryotes.</title>
        <authorList>
            <person name="Spang A."/>
            <person name="Saw J.H."/>
            <person name="Jorgensen S.L."/>
            <person name="Zaremba-Niedzwiedzka K."/>
            <person name="Martijn J."/>
            <person name="Lind A.E."/>
            <person name="van Eijk R."/>
            <person name="Schleper C."/>
            <person name="Guy L."/>
            <person name="Ettema T.J."/>
        </authorList>
    </citation>
    <scope>NUCLEOTIDE SEQUENCE</scope>
</reference>
<proteinExistence type="predicted"/>
<organism evidence="2">
    <name type="scientific">marine sediment metagenome</name>
    <dbReference type="NCBI Taxonomy" id="412755"/>
    <lineage>
        <taxon>unclassified sequences</taxon>
        <taxon>metagenomes</taxon>
        <taxon>ecological metagenomes</taxon>
    </lineage>
</organism>
<evidence type="ECO:0000259" key="1">
    <source>
        <dbReference type="Pfam" id="PF07238"/>
    </source>
</evidence>
<dbReference type="AlphaFoldDB" id="A0A0F9U046"/>
<sequence>MANLHDLSIDQIRQVIITAVSKQTPITVSVKRDGGWENYRSSFLAMYELGLLMRPPVNEAGAGPALQLADQVGISFKQGHHKHVFLATVAGTASHVGADGEPVTALKIIGPSRMQRIQRRAFERVMVPDGELVRVAFWLGGQEVEPRSSANEQAVWTGPVNDLSAGGFQVALQDYQGPELQTGDLVGVRLMFGVANETCFADAQFRHSKTHGHGILMGFQFVGLAHSRRGRSALQLISAKVAGFYCAQGPRRRAS</sequence>
<dbReference type="GO" id="GO:0035438">
    <property type="term" value="F:cyclic-di-GMP binding"/>
    <property type="evidence" value="ECO:0007669"/>
    <property type="project" value="InterPro"/>
</dbReference>
<dbReference type="EMBL" id="LAZR01000165">
    <property type="protein sequence ID" value="KKN84919.1"/>
    <property type="molecule type" value="Genomic_DNA"/>
</dbReference>
<protein>
    <recommendedName>
        <fullName evidence="1">PilZ domain-containing protein</fullName>
    </recommendedName>
</protein>
<evidence type="ECO:0000313" key="2">
    <source>
        <dbReference type="EMBL" id="KKN84919.1"/>
    </source>
</evidence>
<dbReference type="InterPro" id="IPR009875">
    <property type="entry name" value="PilZ_domain"/>
</dbReference>
<dbReference type="Pfam" id="PF07238">
    <property type="entry name" value="PilZ"/>
    <property type="match status" value="1"/>
</dbReference>
<accession>A0A0F9U046</accession>
<dbReference type="Gene3D" id="2.40.10.220">
    <property type="entry name" value="predicted glycosyltransferase like domains"/>
    <property type="match status" value="1"/>
</dbReference>
<feature type="domain" description="PilZ" evidence="1">
    <location>
        <begin position="151"/>
        <end position="225"/>
    </location>
</feature>
<name>A0A0F9U046_9ZZZZ</name>
<comment type="caution">
    <text evidence="2">The sequence shown here is derived from an EMBL/GenBank/DDBJ whole genome shotgun (WGS) entry which is preliminary data.</text>
</comment>